<dbReference type="Pfam" id="PF03847">
    <property type="entry name" value="TFIID_20kDa"/>
    <property type="match status" value="1"/>
</dbReference>
<feature type="region of interest" description="Disordered" evidence="6">
    <location>
        <begin position="60"/>
        <end position="122"/>
    </location>
</feature>
<dbReference type="GO" id="GO:0000124">
    <property type="term" value="C:SAGA complex"/>
    <property type="evidence" value="ECO:0007669"/>
    <property type="project" value="InterPro"/>
</dbReference>
<comment type="caution">
    <text evidence="8">The sequence shown here is derived from an EMBL/GenBank/DDBJ whole genome shotgun (WGS) entry which is preliminary data.</text>
</comment>
<dbReference type="InterPro" id="IPR009072">
    <property type="entry name" value="Histone-fold"/>
</dbReference>
<dbReference type="AlphaFoldDB" id="A0A9P4UT04"/>
<dbReference type="OrthoDB" id="2193432at2759"/>
<dbReference type="GO" id="GO:0051123">
    <property type="term" value="P:RNA polymerase II preinitiation complex assembly"/>
    <property type="evidence" value="ECO:0007669"/>
    <property type="project" value="TreeGrafter"/>
</dbReference>
<feature type="compositionally biased region" description="Polar residues" evidence="6">
    <location>
        <begin position="369"/>
        <end position="387"/>
    </location>
</feature>
<feature type="compositionally biased region" description="Low complexity" evidence="6">
    <location>
        <begin position="92"/>
        <end position="101"/>
    </location>
</feature>
<evidence type="ECO:0000256" key="2">
    <source>
        <dbReference type="ARBA" id="ARBA00007530"/>
    </source>
</evidence>
<keyword evidence="3" id="KW-0805">Transcription regulation</keyword>
<evidence type="ECO:0000256" key="1">
    <source>
        <dbReference type="ARBA" id="ARBA00004123"/>
    </source>
</evidence>
<dbReference type="Proteomes" id="UP000799441">
    <property type="component" value="Unassembled WGS sequence"/>
</dbReference>
<dbReference type="InterPro" id="IPR003228">
    <property type="entry name" value="TFIID_TAF12_dom"/>
</dbReference>
<sequence length="640" mass="70309">MASNLMIKPDSIDALPGVSREEKQRYKSGLTNLWLHYNTAPDGSPQKTSLEDKIKAASQKIMQTVRNRPGARPPGAPQQQAQPSTSGQHQDGSQTTQQPNGGQTGGQQAYPNQATPINPQNFSQNVKNYLSKIKLFPPSGMSAQGPDFEKHKREWYAHAGGYLSRQENAMRALGPIKEQMRQIQNAQKQIPQELQDKYKLFTQMNAQAQTAFKELNQKNEQARRAQEEGAAANQTQAQQPAQQQPASGQAGGPMGVNAPQQQQPPQSTQSENTNATQLTTQQSQGQFAQNVVPPQTTQNPTTQQQPVHTPAQSQPPQQQQQQQQQIPQAATPQQATQNFQQYPQAAQQQQQRPQPNPQQMQQHPATPGGMQQPQSAHPSLQRPQPLSQADAMAQAARSYSQQQAQQAQSHGSAPQNPQQIPNPAMPYSSQYPQQQGQQSTPTATAFHPGTPHPQQQQQQQQQMNSAQTKFPIPKNLPPMTSTSTPVPGPQSRPSMIGNNMMMQPGIQKPPHFTLEGEGDHVLSKRKLDELVRQVTGIDASTSTGNDSGLTPEVEEAVLTLADNFVDAVITSACKIAKMRGSQTLDIRDIQVILERNYGIRIPGYSLDEVRTVRKFQPAQGWQQKMQAVQAGKVMGAANKE</sequence>
<name>A0A9P4UT04_9PEZI</name>
<evidence type="ECO:0000313" key="9">
    <source>
        <dbReference type="Proteomes" id="UP000799441"/>
    </source>
</evidence>
<feature type="compositionally biased region" description="Low complexity" evidence="6">
    <location>
        <begin position="289"/>
        <end position="365"/>
    </location>
</feature>
<feature type="compositionally biased region" description="Basic and acidic residues" evidence="6">
    <location>
        <begin position="218"/>
        <end position="227"/>
    </location>
</feature>
<comment type="similarity">
    <text evidence="2">Belongs to the TAF12 family.</text>
</comment>
<feature type="compositionally biased region" description="Polar residues" evidence="6">
    <location>
        <begin position="109"/>
        <end position="122"/>
    </location>
</feature>
<protein>
    <recommendedName>
        <fullName evidence="7">Transcription initiation factor TFIID subunit 12 domain-containing protein</fullName>
    </recommendedName>
</protein>
<dbReference type="PANTHER" id="PTHR12264:SF21">
    <property type="entry name" value="TRANSCRIPTION INITIATION FACTOR TFIID SUBUNIT 12"/>
    <property type="match status" value="1"/>
</dbReference>
<dbReference type="SUPFAM" id="SSF47113">
    <property type="entry name" value="Histone-fold"/>
    <property type="match status" value="1"/>
</dbReference>
<feature type="region of interest" description="Disordered" evidence="6">
    <location>
        <begin position="1"/>
        <end position="23"/>
    </location>
</feature>
<feature type="compositionally biased region" description="Polar residues" evidence="6">
    <location>
        <begin position="267"/>
        <end position="288"/>
    </location>
</feature>
<keyword evidence="9" id="KW-1185">Reference proteome</keyword>
<dbReference type="GO" id="GO:0046982">
    <property type="term" value="F:protein heterodimerization activity"/>
    <property type="evidence" value="ECO:0007669"/>
    <property type="project" value="InterPro"/>
</dbReference>
<reference evidence="8" key="1">
    <citation type="journal article" date="2020" name="Stud. Mycol.">
        <title>101 Dothideomycetes genomes: a test case for predicting lifestyles and emergence of pathogens.</title>
        <authorList>
            <person name="Haridas S."/>
            <person name="Albert R."/>
            <person name="Binder M."/>
            <person name="Bloem J."/>
            <person name="Labutti K."/>
            <person name="Salamov A."/>
            <person name="Andreopoulos B."/>
            <person name="Baker S."/>
            <person name="Barry K."/>
            <person name="Bills G."/>
            <person name="Bluhm B."/>
            <person name="Cannon C."/>
            <person name="Castanera R."/>
            <person name="Culley D."/>
            <person name="Daum C."/>
            <person name="Ezra D."/>
            <person name="Gonzalez J."/>
            <person name="Henrissat B."/>
            <person name="Kuo A."/>
            <person name="Liang C."/>
            <person name="Lipzen A."/>
            <person name="Lutzoni F."/>
            <person name="Magnuson J."/>
            <person name="Mondo S."/>
            <person name="Nolan M."/>
            <person name="Ohm R."/>
            <person name="Pangilinan J."/>
            <person name="Park H.-J."/>
            <person name="Ramirez L."/>
            <person name="Alfaro M."/>
            <person name="Sun H."/>
            <person name="Tritt A."/>
            <person name="Yoshinaga Y."/>
            <person name="Zwiers L.-H."/>
            <person name="Turgeon B."/>
            <person name="Goodwin S."/>
            <person name="Spatafora J."/>
            <person name="Crous P."/>
            <person name="Grigoriev I."/>
        </authorList>
    </citation>
    <scope>NUCLEOTIDE SEQUENCE</scope>
    <source>
        <strain evidence="8">CBS 116435</strain>
    </source>
</reference>
<comment type="subcellular location">
    <subcellularLocation>
        <location evidence="1">Nucleus</location>
    </subcellularLocation>
</comment>
<dbReference type="PANTHER" id="PTHR12264">
    <property type="entry name" value="TRANSCRIPTION INITIATION FACTOR TFIID SUBUNIT 12"/>
    <property type="match status" value="1"/>
</dbReference>
<dbReference type="CDD" id="cd07981">
    <property type="entry name" value="HFD_TAF12"/>
    <property type="match status" value="1"/>
</dbReference>
<dbReference type="FunFam" id="1.10.20.10:FF:000037">
    <property type="entry name" value="Transcription initiation factor TFIID subunit 12"/>
    <property type="match status" value="1"/>
</dbReference>
<keyword evidence="5" id="KW-0539">Nucleus</keyword>
<dbReference type="GO" id="GO:0017025">
    <property type="term" value="F:TBP-class protein binding"/>
    <property type="evidence" value="ECO:0007669"/>
    <property type="project" value="TreeGrafter"/>
</dbReference>
<feature type="domain" description="Transcription initiation factor TFIID subunit 12" evidence="7">
    <location>
        <begin position="523"/>
        <end position="598"/>
    </location>
</feature>
<accession>A0A9P4UT04</accession>
<feature type="compositionally biased region" description="Low complexity" evidence="6">
    <location>
        <begin position="391"/>
        <end position="445"/>
    </location>
</feature>
<evidence type="ECO:0000313" key="8">
    <source>
        <dbReference type="EMBL" id="KAF2724216.1"/>
    </source>
</evidence>
<dbReference type="Gene3D" id="1.10.20.10">
    <property type="entry name" value="Histone, subunit A"/>
    <property type="match status" value="1"/>
</dbReference>
<evidence type="ECO:0000259" key="7">
    <source>
        <dbReference type="Pfam" id="PF03847"/>
    </source>
</evidence>
<evidence type="ECO:0000256" key="4">
    <source>
        <dbReference type="ARBA" id="ARBA00023163"/>
    </source>
</evidence>
<feature type="compositionally biased region" description="Polar residues" evidence="6">
    <location>
        <begin position="478"/>
        <end position="493"/>
    </location>
</feature>
<feature type="region of interest" description="Disordered" evidence="6">
    <location>
        <begin position="218"/>
        <end position="493"/>
    </location>
</feature>
<dbReference type="GO" id="GO:0003677">
    <property type="term" value="F:DNA binding"/>
    <property type="evidence" value="ECO:0007669"/>
    <property type="project" value="TreeGrafter"/>
</dbReference>
<feature type="compositionally biased region" description="Low complexity" evidence="6">
    <location>
        <begin position="228"/>
        <end position="248"/>
    </location>
</feature>
<keyword evidence="4" id="KW-0804">Transcription</keyword>
<dbReference type="GO" id="GO:0005669">
    <property type="term" value="C:transcription factor TFIID complex"/>
    <property type="evidence" value="ECO:0007669"/>
    <property type="project" value="InterPro"/>
</dbReference>
<evidence type="ECO:0000256" key="6">
    <source>
        <dbReference type="SAM" id="MobiDB-lite"/>
    </source>
</evidence>
<gene>
    <name evidence="8" type="ORF">K431DRAFT_241152</name>
</gene>
<dbReference type="InterPro" id="IPR037794">
    <property type="entry name" value="TAF12"/>
</dbReference>
<proteinExistence type="inferred from homology"/>
<organism evidence="8 9">
    <name type="scientific">Polychaeton citri CBS 116435</name>
    <dbReference type="NCBI Taxonomy" id="1314669"/>
    <lineage>
        <taxon>Eukaryota</taxon>
        <taxon>Fungi</taxon>
        <taxon>Dikarya</taxon>
        <taxon>Ascomycota</taxon>
        <taxon>Pezizomycotina</taxon>
        <taxon>Dothideomycetes</taxon>
        <taxon>Dothideomycetidae</taxon>
        <taxon>Capnodiales</taxon>
        <taxon>Capnodiaceae</taxon>
        <taxon>Polychaeton</taxon>
    </lineage>
</organism>
<dbReference type="EMBL" id="MU003772">
    <property type="protein sequence ID" value="KAF2724216.1"/>
    <property type="molecule type" value="Genomic_DNA"/>
</dbReference>
<evidence type="ECO:0000256" key="3">
    <source>
        <dbReference type="ARBA" id="ARBA00023015"/>
    </source>
</evidence>
<evidence type="ECO:0000256" key="5">
    <source>
        <dbReference type="ARBA" id="ARBA00023242"/>
    </source>
</evidence>